<dbReference type="Pfam" id="PF13193">
    <property type="entry name" value="AMP-binding_C"/>
    <property type="match status" value="1"/>
</dbReference>
<dbReference type="Proteomes" id="UP000198761">
    <property type="component" value="Unassembled WGS sequence"/>
</dbReference>
<dbReference type="OrthoDB" id="9803968at2"/>
<name>A0A1H8IG42_9RHOB</name>
<dbReference type="STRING" id="933059.SAMN04488103_106209"/>
<evidence type="ECO:0000313" key="9">
    <source>
        <dbReference type="Proteomes" id="UP000198761"/>
    </source>
</evidence>
<dbReference type="AlphaFoldDB" id="A0A1H8IG42"/>
<reference evidence="8 9" key="1">
    <citation type="submission" date="2016-10" db="EMBL/GenBank/DDBJ databases">
        <authorList>
            <person name="de Groot N.N."/>
        </authorList>
    </citation>
    <scope>NUCLEOTIDE SEQUENCE [LARGE SCALE GENOMIC DNA]</scope>
    <source>
        <strain evidence="8 9">DSM 3857</strain>
    </source>
</reference>
<dbReference type="GO" id="GO:0016878">
    <property type="term" value="F:acid-thiol ligase activity"/>
    <property type="evidence" value="ECO:0007669"/>
    <property type="project" value="UniProtKB-ARBA"/>
</dbReference>
<dbReference type="Gene3D" id="3.30.300.30">
    <property type="match status" value="1"/>
</dbReference>
<dbReference type="PANTHER" id="PTHR43767">
    <property type="entry name" value="LONG-CHAIN-FATTY-ACID--COA LIGASE"/>
    <property type="match status" value="1"/>
</dbReference>
<dbReference type="InterPro" id="IPR025110">
    <property type="entry name" value="AMP-bd_C"/>
</dbReference>
<comment type="catalytic activity">
    <reaction evidence="3">
        <text>3-(methylsulfanyl)propanoate + ATP + CoA = 3-(methylsulfanyl)propanoyl-CoA + AMP + diphosphate</text>
        <dbReference type="Rhea" id="RHEA:43052"/>
        <dbReference type="ChEBI" id="CHEBI:30616"/>
        <dbReference type="ChEBI" id="CHEBI:33019"/>
        <dbReference type="ChEBI" id="CHEBI:49016"/>
        <dbReference type="ChEBI" id="CHEBI:57287"/>
        <dbReference type="ChEBI" id="CHEBI:82815"/>
        <dbReference type="ChEBI" id="CHEBI:456215"/>
        <dbReference type="EC" id="6.2.1.44"/>
    </reaction>
    <physiologicalReaction direction="left-to-right" evidence="3">
        <dbReference type="Rhea" id="RHEA:43053"/>
    </physiologicalReaction>
</comment>
<feature type="domain" description="AMP-binding enzyme C-terminal" evidence="7">
    <location>
        <begin position="410"/>
        <end position="485"/>
    </location>
</feature>
<dbReference type="InterPro" id="IPR045851">
    <property type="entry name" value="AMP-bd_C_sf"/>
</dbReference>
<comment type="similarity">
    <text evidence="1">Belongs to the ATP-dependent AMP-binding enzyme family.</text>
</comment>
<dbReference type="EMBL" id="FOCE01000006">
    <property type="protein sequence ID" value="SEN67239.1"/>
    <property type="molecule type" value="Genomic_DNA"/>
</dbReference>
<evidence type="ECO:0000259" key="6">
    <source>
        <dbReference type="Pfam" id="PF00501"/>
    </source>
</evidence>
<dbReference type="InterPro" id="IPR020845">
    <property type="entry name" value="AMP-binding_CS"/>
</dbReference>
<keyword evidence="2 8" id="KW-0436">Ligase</keyword>
<evidence type="ECO:0000256" key="3">
    <source>
        <dbReference type="ARBA" id="ARBA00051915"/>
    </source>
</evidence>
<proteinExistence type="inferred from homology"/>
<gene>
    <name evidence="8" type="ORF">SAMN04488103_106209</name>
</gene>
<evidence type="ECO:0000256" key="2">
    <source>
        <dbReference type="ARBA" id="ARBA00022598"/>
    </source>
</evidence>
<evidence type="ECO:0000256" key="1">
    <source>
        <dbReference type="ARBA" id="ARBA00006432"/>
    </source>
</evidence>
<dbReference type="InterPro" id="IPR000873">
    <property type="entry name" value="AMP-dep_synth/lig_dom"/>
</dbReference>
<dbReference type="InterPro" id="IPR042099">
    <property type="entry name" value="ANL_N_sf"/>
</dbReference>
<dbReference type="PROSITE" id="PS00455">
    <property type="entry name" value="AMP_BINDING"/>
    <property type="match status" value="1"/>
</dbReference>
<dbReference type="PANTHER" id="PTHR43767:SF1">
    <property type="entry name" value="NONRIBOSOMAL PEPTIDE SYNTHASE PES1 (EUROFUNG)-RELATED"/>
    <property type="match status" value="1"/>
</dbReference>
<evidence type="ECO:0000256" key="5">
    <source>
        <dbReference type="ARBA" id="ARBA00067668"/>
    </source>
</evidence>
<dbReference type="FunFam" id="3.30.300.30:FF:000008">
    <property type="entry name" value="2,3-dihydroxybenzoate-AMP ligase"/>
    <property type="match status" value="1"/>
</dbReference>
<dbReference type="EC" id="6.2.1.44" evidence="4"/>
<keyword evidence="9" id="KW-1185">Reference proteome</keyword>
<accession>A0A1H8IG42</accession>
<evidence type="ECO:0000259" key="7">
    <source>
        <dbReference type="Pfam" id="PF13193"/>
    </source>
</evidence>
<sequence length="500" mass="53269">MNLANWLAATARRLPDAPAIFAGERLHATYGGFAARAASLAADLQSRFGLQMGDRVALFLRNGPDYLELLYAIWWFGGVAVPVNAKLHPDELSWILSDSGARLVICDTPQPAPTGCTALVLADLAPCAADGAAPPADLPPEALAWLFYTSGTTGRPKGVMLSHDNLRAMALSYALDVDRPAADQTALYAAPMSHGAGLYNLIFVRLGAQHVIPASGGFDPAEIETLAARFDNLVMFAAPTMIKRMTDHARQSGFDGSGIRTLIYGGGPMYAQGLAEARAQFGDRFAQIYGQGESPMTITALHRDMLADHSQPNAAARHASVGVAMSVVEVRVADAAGQPLPAGVPGEILVRGATVMRGYWNAPEATACALQDGWLRTGDIGSFDADGFLTLTDRCKDLIISGGSNIYPREVEEVLARHPAVSEVAVIGAPDAEWGESVVAFIVARPDHSPDPQELADWCRARIAAFKKPRRVIFCTDLPKNSYGKVLKTELRARLRAGGA</sequence>
<dbReference type="Gene3D" id="3.40.50.12780">
    <property type="entry name" value="N-terminal domain of ligase-like"/>
    <property type="match status" value="1"/>
</dbReference>
<organism evidence="8 9">
    <name type="scientific">Gemmobacter aquatilis</name>
    <dbReference type="NCBI Taxonomy" id="933059"/>
    <lineage>
        <taxon>Bacteria</taxon>
        <taxon>Pseudomonadati</taxon>
        <taxon>Pseudomonadota</taxon>
        <taxon>Alphaproteobacteria</taxon>
        <taxon>Rhodobacterales</taxon>
        <taxon>Paracoccaceae</taxon>
        <taxon>Gemmobacter</taxon>
    </lineage>
</organism>
<evidence type="ECO:0000313" key="8">
    <source>
        <dbReference type="EMBL" id="SEN67239.1"/>
    </source>
</evidence>
<protein>
    <recommendedName>
        <fullName evidence="5">3-methylmercaptopropionyl-CoA ligase</fullName>
        <ecNumber evidence="4">6.2.1.44</ecNumber>
    </recommendedName>
</protein>
<dbReference type="Pfam" id="PF00501">
    <property type="entry name" value="AMP-binding"/>
    <property type="match status" value="1"/>
</dbReference>
<evidence type="ECO:0000256" key="4">
    <source>
        <dbReference type="ARBA" id="ARBA00066616"/>
    </source>
</evidence>
<dbReference type="InterPro" id="IPR050237">
    <property type="entry name" value="ATP-dep_AMP-bd_enzyme"/>
</dbReference>
<dbReference type="RefSeq" id="WP_091301842.1">
    <property type="nucleotide sequence ID" value="NZ_FOCE01000006.1"/>
</dbReference>
<feature type="domain" description="AMP-dependent synthetase/ligase" evidence="6">
    <location>
        <begin position="8"/>
        <end position="360"/>
    </location>
</feature>
<dbReference type="SUPFAM" id="SSF56801">
    <property type="entry name" value="Acetyl-CoA synthetase-like"/>
    <property type="match status" value="1"/>
</dbReference>